<dbReference type="Gene3D" id="3.30.910.20">
    <property type="entry name" value="Skp domain"/>
    <property type="match status" value="1"/>
</dbReference>
<keyword evidence="7" id="KW-1185">Reference proteome</keyword>
<dbReference type="PANTHER" id="PTHR35089">
    <property type="entry name" value="CHAPERONE PROTEIN SKP"/>
    <property type="match status" value="1"/>
</dbReference>
<reference evidence="6 7" key="1">
    <citation type="submission" date="2020-08" db="EMBL/GenBank/DDBJ databases">
        <title>Genomic Encyclopedia of Type Strains, Phase IV (KMG-IV): sequencing the most valuable type-strain genomes for metagenomic binning, comparative biology and taxonomic classification.</title>
        <authorList>
            <person name="Goeker M."/>
        </authorList>
    </citation>
    <scope>NUCLEOTIDE SEQUENCE [LARGE SCALE GENOMIC DNA]</scope>
    <source>
        <strain evidence="6 7">DSM 27471</strain>
    </source>
</reference>
<protein>
    <submittedName>
        <fullName evidence="6">Outer membrane protein</fullName>
    </submittedName>
</protein>
<evidence type="ECO:0000256" key="2">
    <source>
        <dbReference type="ARBA" id="ARBA00022729"/>
    </source>
</evidence>
<feature type="coiled-coil region" evidence="3">
    <location>
        <begin position="42"/>
        <end position="109"/>
    </location>
</feature>
<dbReference type="SUPFAM" id="SSF111384">
    <property type="entry name" value="OmpH-like"/>
    <property type="match status" value="1"/>
</dbReference>
<dbReference type="EMBL" id="JACHYB010000001">
    <property type="protein sequence ID" value="MBB3186710.1"/>
    <property type="molecule type" value="Genomic_DNA"/>
</dbReference>
<dbReference type="AlphaFoldDB" id="A0A7W5H1H7"/>
<feature type="region of interest" description="Disordered" evidence="4">
    <location>
        <begin position="170"/>
        <end position="189"/>
    </location>
</feature>
<dbReference type="Pfam" id="PF03938">
    <property type="entry name" value="OmpH"/>
    <property type="match status" value="1"/>
</dbReference>
<dbReference type="GO" id="GO:0050821">
    <property type="term" value="P:protein stabilization"/>
    <property type="evidence" value="ECO:0007669"/>
    <property type="project" value="TreeGrafter"/>
</dbReference>
<evidence type="ECO:0000256" key="1">
    <source>
        <dbReference type="ARBA" id="ARBA00009091"/>
    </source>
</evidence>
<evidence type="ECO:0000256" key="3">
    <source>
        <dbReference type="SAM" id="Coils"/>
    </source>
</evidence>
<evidence type="ECO:0000313" key="7">
    <source>
        <dbReference type="Proteomes" id="UP000544222"/>
    </source>
</evidence>
<feature type="chain" id="PRO_5030965851" evidence="5">
    <location>
        <begin position="20"/>
        <end position="189"/>
    </location>
</feature>
<organism evidence="6 7">
    <name type="scientific">Microbacter margulisiae</name>
    <dbReference type="NCBI Taxonomy" id="1350067"/>
    <lineage>
        <taxon>Bacteria</taxon>
        <taxon>Pseudomonadati</taxon>
        <taxon>Bacteroidota</taxon>
        <taxon>Bacteroidia</taxon>
        <taxon>Bacteroidales</taxon>
        <taxon>Porphyromonadaceae</taxon>
        <taxon>Microbacter</taxon>
    </lineage>
</organism>
<dbReference type="InterPro" id="IPR024930">
    <property type="entry name" value="Skp_dom_sf"/>
</dbReference>
<evidence type="ECO:0000256" key="5">
    <source>
        <dbReference type="SAM" id="SignalP"/>
    </source>
</evidence>
<name>A0A7W5H1H7_9PORP</name>
<keyword evidence="3" id="KW-0175">Coiled coil</keyword>
<dbReference type="GO" id="GO:0005829">
    <property type="term" value="C:cytosol"/>
    <property type="evidence" value="ECO:0007669"/>
    <property type="project" value="TreeGrafter"/>
</dbReference>
<dbReference type="InterPro" id="IPR005632">
    <property type="entry name" value="Chaperone_Skp"/>
</dbReference>
<feature type="compositionally biased region" description="Low complexity" evidence="4">
    <location>
        <begin position="170"/>
        <end position="183"/>
    </location>
</feature>
<evidence type="ECO:0000256" key="4">
    <source>
        <dbReference type="SAM" id="MobiDB-lite"/>
    </source>
</evidence>
<feature type="signal peptide" evidence="5">
    <location>
        <begin position="1"/>
        <end position="19"/>
    </location>
</feature>
<sequence length="189" mass="21185">MFKKILVLALLFAPITLFAQYKFGHLDTQEIFNAMPEAATVNKTLQDLATTYQKQLTEMQNEYNRQVKQFVDQRDSLPAAIQQARQSEIADMEQRINTLNQTAKNDIQKKQQELIQPIVDKIKKAIEEVGKENGFTYIFDMQVPSIVYQSDQSIDVTPLVLKQLGITPGATSAAAPAPATAPATKKKTK</sequence>
<accession>A0A7W5H1H7</accession>
<comment type="similarity">
    <text evidence="1">Belongs to the Skp family.</text>
</comment>
<dbReference type="GO" id="GO:0051082">
    <property type="term" value="F:unfolded protein binding"/>
    <property type="evidence" value="ECO:0007669"/>
    <property type="project" value="InterPro"/>
</dbReference>
<keyword evidence="2 5" id="KW-0732">Signal</keyword>
<evidence type="ECO:0000313" key="6">
    <source>
        <dbReference type="EMBL" id="MBB3186710.1"/>
    </source>
</evidence>
<dbReference type="PANTHER" id="PTHR35089:SF1">
    <property type="entry name" value="CHAPERONE PROTEIN SKP"/>
    <property type="match status" value="1"/>
</dbReference>
<proteinExistence type="inferred from homology"/>
<dbReference type="SMART" id="SM00935">
    <property type="entry name" value="OmpH"/>
    <property type="match status" value="1"/>
</dbReference>
<comment type="caution">
    <text evidence="6">The sequence shown here is derived from an EMBL/GenBank/DDBJ whole genome shotgun (WGS) entry which is preliminary data.</text>
</comment>
<dbReference type="RefSeq" id="WP_183412565.1">
    <property type="nucleotide sequence ID" value="NZ_JACHYB010000001.1"/>
</dbReference>
<dbReference type="Proteomes" id="UP000544222">
    <property type="component" value="Unassembled WGS sequence"/>
</dbReference>
<gene>
    <name evidence="6" type="ORF">FHX64_000873</name>
</gene>